<evidence type="ECO:0000313" key="1">
    <source>
        <dbReference type="EMBL" id="MEJ7139569.1"/>
    </source>
</evidence>
<accession>A0ACC6P5U7</accession>
<sequence>MKKLLIPTLTVCAALLAGCAAMSPQGLSHGAAADTPAGATAGKPVHWGYSGHAGPEHWAEISPEFGSCNGKNQSPINLTRFVDAKLAPLNPVYQAGGQSIINNGHTVQINYAPGSFITVDGDRYELKQFHFHEPSENHIDGKAYPLEMHLVHADSKGNLAVIAVMFEEGAENPALDAFWNQLPMEEGPVQALKAPVNVATLLPTNPGYYRYNGSLTTPPCSEGVRWLVMKTPLTASKAQLAAFAHAMKDSPDNRPLQPLNARSVLR</sequence>
<dbReference type="Proteomes" id="UP001364695">
    <property type="component" value="Unassembled WGS sequence"/>
</dbReference>
<reference evidence="1" key="1">
    <citation type="submission" date="2023-10" db="EMBL/GenBank/DDBJ databases">
        <title>Amphibacter perezi, gen. nov., sp. nov. a novel taxa of the family Comamonadaceae, class Betaproteobacteria isolated from the skin microbiota of Pelophylax perezi from different populations.</title>
        <authorList>
            <person name="Costa S."/>
            <person name="Proenca D.N."/>
            <person name="Lopes I."/>
            <person name="Morais P.V."/>
        </authorList>
    </citation>
    <scope>NUCLEOTIDE SEQUENCE</scope>
    <source>
        <strain evidence="1">SL12-8</strain>
    </source>
</reference>
<protein>
    <submittedName>
        <fullName evidence="1">Carbonic anhydrase family protein</fullName>
    </submittedName>
</protein>
<dbReference type="EMBL" id="JAWDIE010000035">
    <property type="protein sequence ID" value="MEJ7139569.1"/>
    <property type="molecule type" value="Genomic_DNA"/>
</dbReference>
<organism evidence="1 2">
    <name type="scientific">Amphibiibacter pelophylacis</name>
    <dbReference type="NCBI Taxonomy" id="1799477"/>
    <lineage>
        <taxon>Bacteria</taxon>
        <taxon>Pseudomonadati</taxon>
        <taxon>Pseudomonadota</taxon>
        <taxon>Betaproteobacteria</taxon>
        <taxon>Burkholderiales</taxon>
        <taxon>Sphaerotilaceae</taxon>
        <taxon>Amphibiibacter</taxon>
    </lineage>
</organism>
<proteinExistence type="predicted"/>
<comment type="caution">
    <text evidence="1">The sequence shown here is derived from an EMBL/GenBank/DDBJ whole genome shotgun (WGS) entry which is preliminary data.</text>
</comment>
<keyword evidence="2" id="KW-1185">Reference proteome</keyword>
<name>A0ACC6P5U7_9BURK</name>
<evidence type="ECO:0000313" key="2">
    <source>
        <dbReference type="Proteomes" id="UP001364695"/>
    </source>
</evidence>
<gene>
    <name evidence="1" type="ORF">RV045_14175</name>
</gene>